<dbReference type="RefSeq" id="WP_393990690.1">
    <property type="nucleotide sequence ID" value="NZ_JBAFVH010000001.1"/>
</dbReference>
<name>A0ABW6ZRZ8_9HYPH</name>
<comment type="caution">
    <text evidence="2">The sequence shown here is derived from an EMBL/GenBank/DDBJ whole genome shotgun (WGS) entry which is preliminary data.</text>
</comment>
<keyword evidence="3" id="KW-1185">Reference proteome</keyword>
<feature type="signal peptide" evidence="1">
    <location>
        <begin position="1"/>
        <end position="24"/>
    </location>
</feature>
<dbReference type="Proteomes" id="UP001604002">
    <property type="component" value="Unassembled WGS sequence"/>
</dbReference>
<reference evidence="2 3" key="1">
    <citation type="submission" date="2024-02" db="EMBL/GenBank/DDBJ databases">
        <title>Expansion and revision of Xanthobacter and proposal of Roseixanthobacter gen. nov.</title>
        <authorList>
            <person name="Soltysiak M.P.M."/>
            <person name="Jalihal A."/>
            <person name="Ory A."/>
            <person name="Chrisophersen C."/>
            <person name="Lee A.D."/>
            <person name="Boulton J."/>
            <person name="Springer M."/>
        </authorList>
    </citation>
    <scope>NUCLEOTIDE SEQUENCE [LARGE SCALE GENOMIC DNA]</scope>
    <source>
        <strain evidence="2 3">23A</strain>
    </source>
</reference>
<sequence length="810" mass="87874">MKQLIPIGLAIQLTILACAAPGLAQTNGAPTPSVAVEAADTARRRSDFLDRLSTVYRLLENDKAREAMAMLLPVRDALEDEDDPELLLTAYDLLGYAGRGLKDRAAEIRGNAQSVILNYLIAPLNNPDTVVAELALAETYRRHEVREGQYYTLTNALAAVEAARRSGPLPDNMEKMEAMATALMGQRLWTDDRPELALLFFRRAQVLARQGHIDPENTGKLDAVIHEAEQRVASLADTQLPGPENCVGSAGLDKAGMAACRHAADRAAAFGDAAGADKILSNLLSDVPMGSLRAERYEAARDLLVLRQLNLSAHDPDLLASADLVANYLASKGEVTVAALIGARVARTAVDHGSYDLRIAQMCGHIARRASRNGSEELARRMLALQREVTLIGISEADEPLAAASPEQLERRLAAALIRLESAQIASAANHPRLALAEWGEVDRQVAAIDLADFKRIERLTVFSYAGGTEYVFPSYAAAVEFMGRLARRLPVEDPRHDEARVAWIGAVDAWWGDSARAGAMTDEAIRDIRTAPEGRSAALVSLLKIRASLVEVSNPALSARYTREAYEIVAGQPGHETERIELLLDMASDQTDKGLALALIGEAQKLREATKDVSLPTQVRLDLKRSFQAFDDGDRALALRLGEGAVASLVAAGKKDNWAIVEPARNLAGLYAALGRMDDARKTYETYVFPLSDAVLVGEESAISDQLGLANLESYYAPDDRTIRTLSTLLDRAQRRVKADRELGQRILRAQAFAYHGLGDGAKAREAALEALRTARPPATDTTNAREDRKLLETLVGADWLGSRTAEMP</sequence>
<dbReference type="EMBL" id="JBAFVH010000001">
    <property type="protein sequence ID" value="MFG1370584.1"/>
    <property type="molecule type" value="Genomic_DNA"/>
</dbReference>
<keyword evidence="1" id="KW-0732">Signal</keyword>
<proteinExistence type="predicted"/>
<gene>
    <name evidence="2" type="ORF">V5F32_00245</name>
</gene>
<organism evidence="2 3">
    <name type="scientific">Xanthobacter oligotrophicus</name>
    <dbReference type="NCBI Taxonomy" id="2607286"/>
    <lineage>
        <taxon>Bacteria</taxon>
        <taxon>Pseudomonadati</taxon>
        <taxon>Pseudomonadota</taxon>
        <taxon>Alphaproteobacteria</taxon>
        <taxon>Hyphomicrobiales</taxon>
        <taxon>Xanthobacteraceae</taxon>
        <taxon>Xanthobacter</taxon>
    </lineage>
</organism>
<evidence type="ECO:0000313" key="3">
    <source>
        <dbReference type="Proteomes" id="UP001604002"/>
    </source>
</evidence>
<protein>
    <recommendedName>
        <fullName evidence="4">Tetratricopeptide repeat protein</fullName>
    </recommendedName>
</protein>
<evidence type="ECO:0000256" key="1">
    <source>
        <dbReference type="SAM" id="SignalP"/>
    </source>
</evidence>
<feature type="chain" id="PRO_5046559489" description="Tetratricopeptide repeat protein" evidence="1">
    <location>
        <begin position="25"/>
        <end position="810"/>
    </location>
</feature>
<evidence type="ECO:0008006" key="4">
    <source>
        <dbReference type="Google" id="ProtNLM"/>
    </source>
</evidence>
<accession>A0ABW6ZRZ8</accession>
<evidence type="ECO:0000313" key="2">
    <source>
        <dbReference type="EMBL" id="MFG1370584.1"/>
    </source>
</evidence>
<dbReference type="PROSITE" id="PS51257">
    <property type="entry name" value="PROKAR_LIPOPROTEIN"/>
    <property type="match status" value="1"/>
</dbReference>